<protein>
    <submittedName>
        <fullName evidence="2">Uncharacterized protein</fullName>
    </submittedName>
</protein>
<sequence>MLWLAVATALAAVAALVVTGFFVPGFLLADGDSDTTPETLAMSFTRALKEHDPERAEAMLCESAATPAHQTVITLAGRTTPLTLAGVPQRLDDGTYVAAISSPESSHDAVLADQTHRWCVADLLPVSQQAVPGSATSTGTGAREDSATARR</sequence>
<accession>A0ABN2SFA5</accession>
<evidence type="ECO:0000256" key="1">
    <source>
        <dbReference type="SAM" id="MobiDB-lite"/>
    </source>
</evidence>
<name>A0ABN2SFA5_9PSEU</name>
<feature type="compositionally biased region" description="Polar residues" evidence="1">
    <location>
        <begin position="130"/>
        <end position="140"/>
    </location>
</feature>
<comment type="caution">
    <text evidence="2">The sequence shown here is derived from an EMBL/GenBank/DDBJ whole genome shotgun (WGS) entry which is preliminary data.</text>
</comment>
<evidence type="ECO:0000313" key="2">
    <source>
        <dbReference type="EMBL" id="GAA1984983.1"/>
    </source>
</evidence>
<dbReference type="EMBL" id="BAAANN010000041">
    <property type="protein sequence ID" value="GAA1984983.1"/>
    <property type="molecule type" value="Genomic_DNA"/>
</dbReference>
<organism evidence="2 3">
    <name type="scientific">Amycolatopsis minnesotensis</name>
    <dbReference type="NCBI Taxonomy" id="337894"/>
    <lineage>
        <taxon>Bacteria</taxon>
        <taxon>Bacillati</taxon>
        <taxon>Actinomycetota</taxon>
        <taxon>Actinomycetes</taxon>
        <taxon>Pseudonocardiales</taxon>
        <taxon>Pseudonocardiaceae</taxon>
        <taxon>Amycolatopsis</taxon>
    </lineage>
</organism>
<feature type="compositionally biased region" description="Basic and acidic residues" evidence="1">
    <location>
        <begin position="142"/>
        <end position="151"/>
    </location>
</feature>
<proteinExistence type="predicted"/>
<feature type="region of interest" description="Disordered" evidence="1">
    <location>
        <begin position="130"/>
        <end position="151"/>
    </location>
</feature>
<reference evidence="2 3" key="1">
    <citation type="journal article" date="2019" name="Int. J. Syst. Evol. Microbiol.">
        <title>The Global Catalogue of Microorganisms (GCM) 10K type strain sequencing project: providing services to taxonomists for standard genome sequencing and annotation.</title>
        <authorList>
            <consortium name="The Broad Institute Genomics Platform"/>
            <consortium name="The Broad Institute Genome Sequencing Center for Infectious Disease"/>
            <person name="Wu L."/>
            <person name="Ma J."/>
        </authorList>
    </citation>
    <scope>NUCLEOTIDE SEQUENCE [LARGE SCALE GENOMIC DNA]</scope>
    <source>
        <strain evidence="2 3">JCM 14545</strain>
    </source>
</reference>
<evidence type="ECO:0000313" key="3">
    <source>
        <dbReference type="Proteomes" id="UP001501116"/>
    </source>
</evidence>
<dbReference type="Proteomes" id="UP001501116">
    <property type="component" value="Unassembled WGS sequence"/>
</dbReference>
<gene>
    <name evidence="2" type="ORF">GCM10009754_73150</name>
</gene>
<keyword evidence="3" id="KW-1185">Reference proteome</keyword>